<dbReference type="EMBL" id="LR877152">
    <property type="protein sequence ID" value="CAD2217106.1"/>
    <property type="molecule type" value="Genomic_DNA"/>
</dbReference>
<evidence type="ECO:0000313" key="3">
    <source>
        <dbReference type="EMBL" id="CAD2217106.1"/>
    </source>
</evidence>
<dbReference type="PANTHER" id="PTHR12983:SF9">
    <property type="entry name" value="E3 UBIQUITIN-PROTEIN LIGASE RNF10"/>
    <property type="match status" value="1"/>
</dbReference>
<dbReference type="PANTHER" id="PTHR12983">
    <property type="entry name" value="RING FINGER 10 FAMILY MEMBER"/>
    <property type="match status" value="1"/>
</dbReference>
<reference evidence="3 4" key="1">
    <citation type="submission" date="2020-08" db="EMBL/GenBank/DDBJ databases">
        <authorList>
            <person name="Newling K."/>
            <person name="Davey J."/>
            <person name="Forrester S."/>
        </authorList>
    </citation>
    <scope>NUCLEOTIDE SEQUENCE [LARGE SCALE GENOMIC DNA]</scope>
    <source>
        <strain evidence="4">Crithidia deanei Carvalho (ATCC PRA-265)</strain>
    </source>
</reference>
<dbReference type="GO" id="GO:0005737">
    <property type="term" value="C:cytoplasm"/>
    <property type="evidence" value="ECO:0007669"/>
    <property type="project" value="UniProtKB-SubCell"/>
</dbReference>
<evidence type="ECO:0000256" key="2">
    <source>
        <dbReference type="ARBA" id="ARBA00022490"/>
    </source>
</evidence>
<accession>A0A7G2CBB6</accession>
<dbReference type="InterPro" id="IPR039739">
    <property type="entry name" value="MAG2/RNF10"/>
</dbReference>
<dbReference type="Proteomes" id="UP000515908">
    <property type="component" value="Chromosome 08"/>
</dbReference>
<name>A0A7G2CBB6_9TRYP</name>
<dbReference type="GO" id="GO:0045944">
    <property type="term" value="P:positive regulation of transcription by RNA polymerase II"/>
    <property type="evidence" value="ECO:0007669"/>
    <property type="project" value="TreeGrafter"/>
</dbReference>
<protein>
    <submittedName>
        <fullName evidence="3">Uncharacterized protein</fullName>
    </submittedName>
</protein>
<organism evidence="3 4">
    <name type="scientific">Angomonas deanei</name>
    <dbReference type="NCBI Taxonomy" id="59799"/>
    <lineage>
        <taxon>Eukaryota</taxon>
        <taxon>Discoba</taxon>
        <taxon>Euglenozoa</taxon>
        <taxon>Kinetoplastea</taxon>
        <taxon>Metakinetoplastina</taxon>
        <taxon>Trypanosomatida</taxon>
        <taxon>Trypanosomatidae</taxon>
        <taxon>Strigomonadinae</taxon>
        <taxon>Angomonas</taxon>
    </lineage>
</organism>
<comment type="subcellular location">
    <subcellularLocation>
        <location evidence="1">Cytoplasm</location>
    </subcellularLocation>
</comment>
<evidence type="ECO:0000256" key="1">
    <source>
        <dbReference type="ARBA" id="ARBA00004496"/>
    </source>
</evidence>
<sequence length="219" mass="24911">MVTMKMLRYDAQLRNDGRLPDFVEAPIEEIVTLQQTEETKHVYKVFSSIPLHGVLKLCMLDLKEVVHPQTLRHFASELKKLRDERKQKRDKEERSYQMHSEDASWKQYVERYNCSSEATYTDSQMEGLPPMMLPSVGSQYSDHGLPPNTLDTRQRATKRGENLLETAPTEDTGVLSANVLQLVGGNTPRANANREVSPDSRATSNSCWTPGSAIKLFKK</sequence>
<evidence type="ECO:0000313" key="4">
    <source>
        <dbReference type="Proteomes" id="UP000515908"/>
    </source>
</evidence>
<keyword evidence="4" id="KW-1185">Reference proteome</keyword>
<gene>
    <name evidence="3" type="ORF">ADEAN_000458400</name>
</gene>
<dbReference type="GO" id="GO:0000976">
    <property type="term" value="F:transcription cis-regulatory region binding"/>
    <property type="evidence" value="ECO:0007669"/>
    <property type="project" value="TreeGrafter"/>
</dbReference>
<proteinExistence type="predicted"/>
<keyword evidence="2" id="KW-0963">Cytoplasm</keyword>
<dbReference type="VEuPathDB" id="TriTrypDB:ADEAN_000458400"/>
<dbReference type="AlphaFoldDB" id="A0A7G2CBB6"/>
<dbReference type="OrthoDB" id="302966at2759"/>